<feature type="transmembrane region" description="Helical" evidence="1">
    <location>
        <begin position="228"/>
        <end position="245"/>
    </location>
</feature>
<feature type="transmembrane region" description="Helical" evidence="1">
    <location>
        <begin position="101"/>
        <end position="120"/>
    </location>
</feature>
<dbReference type="AlphaFoldDB" id="A0A4V5NUE7"/>
<sequence length="334" mass="38830">MAKENPGYPMFKLSYAVVICCLIMLLIWLIGPYSAHLTFAEDQGPAWYYWKLTEPTVWTRLSAWSLYIGHQVAIWYLIYISQKRKLSYQGSFRWGLHKENIQALAVNFFFVMAHIVQTKVYYDGLAQDTSNMAAMMSVVLVLAFTLVLEQKRRGFIFGKSLGWLEQVRATFVRYHGYYFSWAMIYTFWFHPIEVTLGHMLGTAYILFFLVQGSLFFTRFHTNRVWKTFLESFVIFHAVVVAYFSIHNESVSMFGFGFAAMFFATYIYGLGFSKKVIGLLSLGFILVCFLFYFDDLSQMSEVVRIPIILYLVALLFAGLVYLGVMVRNRLAQRQA</sequence>
<proteinExistence type="predicted"/>
<feature type="transmembrane region" description="Helical" evidence="1">
    <location>
        <begin position="12"/>
        <end position="31"/>
    </location>
</feature>
<feature type="transmembrane region" description="Helical" evidence="1">
    <location>
        <begin position="171"/>
        <end position="190"/>
    </location>
</feature>
<feature type="transmembrane region" description="Helical" evidence="1">
    <location>
        <begin position="196"/>
        <end position="216"/>
    </location>
</feature>
<feature type="transmembrane region" description="Helical" evidence="1">
    <location>
        <begin position="251"/>
        <end position="268"/>
    </location>
</feature>
<keyword evidence="3" id="KW-1185">Reference proteome</keyword>
<name>A0A4V5NUE7_9GAMM</name>
<accession>A0A4V5NUE7</accession>
<dbReference type="OrthoDB" id="57937at2"/>
<keyword evidence="1" id="KW-0812">Transmembrane</keyword>
<gene>
    <name evidence="2" type="ORF">E8M12_05405</name>
</gene>
<keyword evidence="1" id="KW-1133">Transmembrane helix</keyword>
<protein>
    <recommendedName>
        <fullName evidence="4">Serine active site containing 1-like protein</fullName>
    </recommendedName>
</protein>
<keyword evidence="1" id="KW-0472">Membrane</keyword>
<dbReference type="EMBL" id="SWDB01000010">
    <property type="protein sequence ID" value="TKB46066.1"/>
    <property type="molecule type" value="Genomic_DNA"/>
</dbReference>
<feature type="transmembrane region" description="Helical" evidence="1">
    <location>
        <begin position="304"/>
        <end position="323"/>
    </location>
</feature>
<comment type="caution">
    <text evidence="2">The sequence shown here is derived from an EMBL/GenBank/DDBJ whole genome shotgun (WGS) entry which is preliminary data.</text>
</comment>
<organism evidence="2 3">
    <name type="scientific">Thalassotalea mangrovi</name>
    <dbReference type="NCBI Taxonomy" id="2572245"/>
    <lineage>
        <taxon>Bacteria</taxon>
        <taxon>Pseudomonadati</taxon>
        <taxon>Pseudomonadota</taxon>
        <taxon>Gammaproteobacteria</taxon>
        <taxon>Alteromonadales</taxon>
        <taxon>Colwelliaceae</taxon>
        <taxon>Thalassotalea</taxon>
    </lineage>
</organism>
<dbReference type="RefSeq" id="WP_136735074.1">
    <property type="nucleotide sequence ID" value="NZ_SWDB01000010.1"/>
</dbReference>
<evidence type="ECO:0000313" key="2">
    <source>
        <dbReference type="EMBL" id="TKB46066.1"/>
    </source>
</evidence>
<feature type="transmembrane region" description="Helical" evidence="1">
    <location>
        <begin position="132"/>
        <end position="150"/>
    </location>
</feature>
<reference evidence="2 3" key="1">
    <citation type="submission" date="2019-04" db="EMBL/GenBank/DDBJ databases">
        <title>Thalassotalea guangxiensis sp. nov., isolated from sediment of the coastal wetland.</title>
        <authorList>
            <person name="Zheng S."/>
            <person name="Zhang D."/>
        </authorList>
    </citation>
    <scope>NUCLEOTIDE SEQUENCE [LARGE SCALE GENOMIC DNA]</scope>
    <source>
        <strain evidence="2 3">ZS-4</strain>
    </source>
</reference>
<dbReference type="Proteomes" id="UP000307999">
    <property type="component" value="Unassembled WGS sequence"/>
</dbReference>
<evidence type="ECO:0000256" key="1">
    <source>
        <dbReference type="SAM" id="Phobius"/>
    </source>
</evidence>
<evidence type="ECO:0008006" key="4">
    <source>
        <dbReference type="Google" id="ProtNLM"/>
    </source>
</evidence>
<evidence type="ECO:0000313" key="3">
    <source>
        <dbReference type="Proteomes" id="UP000307999"/>
    </source>
</evidence>
<feature type="transmembrane region" description="Helical" evidence="1">
    <location>
        <begin position="61"/>
        <end position="80"/>
    </location>
</feature>
<feature type="transmembrane region" description="Helical" evidence="1">
    <location>
        <begin position="275"/>
        <end position="292"/>
    </location>
</feature>